<dbReference type="Proteomes" id="UP000297866">
    <property type="component" value="Unassembled WGS sequence"/>
</dbReference>
<dbReference type="GO" id="GO:0016787">
    <property type="term" value="F:hydrolase activity"/>
    <property type="evidence" value="ECO:0007669"/>
    <property type="project" value="UniProtKB-KW"/>
</dbReference>
<keyword evidence="3" id="KW-0378">Hydrolase</keyword>
<dbReference type="SUPFAM" id="SSF52799">
    <property type="entry name" value="(Phosphotyrosine protein) phosphatases II"/>
    <property type="match status" value="1"/>
</dbReference>
<evidence type="ECO:0000259" key="2">
    <source>
        <dbReference type="PROSITE" id="PS50056"/>
    </source>
</evidence>
<dbReference type="InterPro" id="IPR005502">
    <property type="entry name" value="Ribosyl_crysJ1"/>
</dbReference>
<feature type="binding site" evidence="1">
    <location>
        <position position="58"/>
    </location>
    <ligand>
        <name>Mg(2+)</name>
        <dbReference type="ChEBI" id="CHEBI:18420"/>
        <label>1</label>
    </ligand>
</feature>
<name>A0A4R8UHR3_9MICO</name>
<dbReference type="InterPro" id="IPR036705">
    <property type="entry name" value="Ribosyl_crysJ1_sf"/>
</dbReference>
<reference evidence="3 4" key="1">
    <citation type="submission" date="2019-03" db="EMBL/GenBank/DDBJ databases">
        <title>Genomics of glacier-inhabiting Cryobacterium strains.</title>
        <authorList>
            <person name="Liu Q."/>
            <person name="Xin Y.-H."/>
        </authorList>
    </citation>
    <scope>NUCLEOTIDE SEQUENCE [LARGE SCALE GENOMIC DNA]</scope>
    <source>
        <strain evidence="3 4">Sr47</strain>
    </source>
</reference>
<dbReference type="OrthoDB" id="9798107at2"/>
<evidence type="ECO:0000256" key="1">
    <source>
        <dbReference type="PIRSR" id="PIRSR605502-1"/>
    </source>
</evidence>
<dbReference type="InterPro" id="IPR000387">
    <property type="entry name" value="Tyr_Pase_dom"/>
</dbReference>
<dbReference type="PANTHER" id="PTHR16222">
    <property type="entry name" value="ADP-RIBOSYLGLYCOHYDROLASE"/>
    <property type="match status" value="1"/>
</dbReference>
<gene>
    <name evidence="3" type="ORF">E3O23_03305</name>
</gene>
<dbReference type="PANTHER" id="PTHR16222:SF12">
    <property type="entry name" value="ADP-RIBOSYLGLYCOHYDROLASE-RELATED"/>
    <property type="match status" value="1"/>
</dbReference>
<comment type="caution">
    <text evidence="3">The sequence shown here is derived from an EMBL/GenBank/DDBJ whole genome shotgun (WGS) entry which is preliminary data.</text>
</comment>
<dbReference type="PROSITE" id="PS50056">
    <property type="entry name" value="TYR_PHOSPHATASE_2"/>
    <property type="match status" value="1"/>
</dbReference>
<dbReference type="Gene3D" id="3.90.190.10">
    <property type="entry name" value="Protein tyrosine phosphatase superfamily"/>
    <property type="match status" value="1"/>
</dbReference>
<dbReference type="GO" id="GO:0046872">
    <property type="term" value="F:metal ion binding"/>
    <property type="evidence" value="ECO:0007669"/>
    <property type="project" value="UniProtKB-KW"/>
</dbReference>
<dbReference type="EMBL" id="SOEZ01000016">
    <property type="protein sequence ID" value="TFB54782.1"/>
    <property type="molecule type" value="Genomic_DNA"/>
</dbReference>
<feature type="binding site" evidence="1">
    <location>
        <position position="57"/>
    </location>
    <ligand>
        <name>Mg(2+)</name>
        <dbReference type="ChEBI" id="CHEBI:18420"/>
        <label>1</label>
    </ligand>
</feature>
<keyword evidence="4" id="KW-1185">Reference proteome</keyword>
<dbReference type="RefSeq" id="WP_134488153.1">
    <property type="nucleotide sequence ID" value="NZ_SOEZ01000016.1"/>
</dbReference>
<dbReference type="CDD" id="cd14498">
    <property type="entry name" value="DSP"/>
    <property type="match status" value="1"/>
</dbReference>
<proteinExistence type="predicted"/>
<feature type="domain" description="Tyrosine specific protein phosphatases" evidence="2">
    <location>
        <begin position="380"/>
        <end position="443"/>
    </location>
</feature>
<keyword evidence="1" id="KW-0460">Magnesium</keyword>
<feature type="binding site" evidence="1">
    <location>
        <position position="56"/>
    </location>
    <ligand>
        <name>Mg(2+)</name>
        <dbReference type="ChEBI" id="CHEBI:18420"/>
        <label>1</label>
    </ligand>
</feature>
<dbReference type="InterPro" id="IPR050792">
    <property type="entry name" value="ADP-ribosylglycohydrolase"/>
</dbReference>
<keyword evidence="1" id="KW-0479">Metal-binding</keyword>
<evidence type="ECO:0000313" key="3">
    <source>
        <dbReference type="EMBL" id="TFB54782.1"/>
    </source>
</evidence>
<organism evidence="3 4">
    <name type="scientific">Cryobacterium tagatosivorans</name>
    <dbReference type="NCBI Taxonomy" id="1259199"/>
    <lineage>
        <taxon>Bacteria</taxon>
        <taxon>Bacillati</taxon>
        <taxon>Actinomycetota</taxon>
        <taxon>Actinomycetes</taxon>
        <taxon>Micrococcales</taxon>
        <taxon>Microbacteriaceae</taxon>
        <taxon>Cryobacterium</taxon>
    </lineage>
</organism>
<comment type="cofactor">
    <cofactor evidence="1">
        <name>Mg(2+)</name>
        <dbReference type="ChEBI" id="CHEBI:18420"/>
    </cofactor>
    <text evidence="1">Binds 2 magnesium ions per subunit.</text>
</comment>
<protein>
    <submittedName>
        <fullName evidence="3">ADP-ribosylglycohydrolase family protein</fullName>
    </submittedName>
</protein>
<dbReference type="InterPro" id="IPR029021">
    <property type="entry name" value="Prot-tyrosine_phosphatase-like"/>
</dbReference>
<dbReference type="SUPFAM" id="SSF101478">
    <property type="entry name" value="ADP-ribosylglycohydrolase"/>
    <property type="match status" value="1"/>
</dbReference>
<sequence length="459" mass="49183">MNLTSVQHDRAAGTLLGLASGDALGAGYECLEPMPDAAFVTMRGGGNLGLTPGEWSDDTAMAIDVVGAAAAGQDLRNEAVRRDIVSPLGEVTHKHREERAGRIDNSSLLRSAGVALAYLDDPVALAEAARAVSALTHDQTDAQDACVLWALAIRHAVLHGELNIRVGLAALPRERQTAWWRRLDDADRLPPAAFDRNNGVVRALQGAWSSLAHLDVVAEIGHTDADFLRQSIENAVRAGRGATHVAAITGALAGARWGASAVPAEWRRILHGRPGLRTPDLVRLAVLAARKGVPDVHGWPSDKRMDYERYGGTAALVRHPHDSGVWLGGVGALDRLPAQVDAVVSLCRVGTAQVPARIRDHIAVWLVDDPRPEMNPNLDFMLVDTVDEIAALRAEGHIVFVHCVQAISRTPAVAALYASRHCRVPLEQALADIIEVLPAAKPNPALRDALAPRLMRVEH</sequence>
<accession>A0A4R8UHR3</accession>
<evidence type="ECO:0000313" key="4">
    <source>
        <dbReference type="Proteomes" id="UP000297866"/>
    </source>
</evidence>
<dbReference type="Pfam" id="PF03747">
    <property type="entry name" value="ADP_ribosyl_GH"/>
    <property type="match status" value="1"/>
</dbReference>
<dbReference type="Gene3D" id="1.10.4080.10">
    <property type="entry name" value="ADP-ribosylation/Crystallin J1"/>
    <property type="match status" value="1"/>
</dbReference>
<dbReference type="AlphaFoldDB" id="A0A4R8UHR3"/>